<dbReference type="EMBL" id="AHYT01000001">
    <property type="protein sequence ID" value="EOT30755.1"/>
    <property type="molecule type" value="Genomic_DNA"/>
</dbReference>
<evidence type="ECO:0000256" key="1">
    <source>
        <dbReference type="SAM" id="MobiDB-lite"/>
    </source>
</evidence>
<dbReference type="RefSeq" id="WP_016174270.1">
    <property type="nucleotide sequence ID" value="NZ_KE136389.1"/>
</dbReference>
<evidence type="ECO:0008006" key="4">
    <source>
        <dbReference type="Google" id="ProtNLM"/>
    </source>
</evidence>
<dbReference type="Pfam" id="PF14262">
    <property type="entry name" value="Cthe_2159"/>
    <property type="match status" value="1"/>
</dbReference>
<dbReference type="PATRIC" id="fig|1139996.3.peg.453"/>
<feature type="region of interest" description="Disordered" evidence="1">
    <location>
        <begin position="469"/>
        <end position="496"/>
    </location>
</feature>
<accession>S0NVT1</accession>
<comment type="caution">
    <text evidence="2">The sequence shown here is derived from an EMBL/GenBank/DDBJ whole genome shotgun (WGS) entry which is preliminary data.</text>
</comment>
<proteinExistence type="predicted"/>
<feature type="compositionally biased region" description="Low complexity" evidence="1">
    <location>
        <begin position="266"/>
        <end position="275"/>
    </location>
</feature>
<dbReference type="AlphaFoldDB" id="S0NVT1"/>
<name>S0NVT1_9ENTE</name>
<evidence type="ECO:0000313" key="2">
    <source>
        <dbReference type="EMBL" id="EOT30755.1"/>
    </source>
</evidence>
<gene>
    <name evidence="2" type="ORF">OMQ_00459</name>
</gene>
<protein>
    <recommendedName>
        <fullName evidence="4">Carbohydrate-binding domain-containing protein</fullName>
    </recommendedName>
</protein>
<dbReference type="InterPro" id="IPR025584">
    <property type="entry name" value="Cthe_2159"/>
</dbReference>
<feature type="compositionally biased region" description="Low complexity" evidence="1">
    <location>
        <begin position="485"/>
        <end position="496"/>
    </location>
</feature>
<reference evidence="2 3" key="1">
    <citation type="submission" date="2013-03" db="EMBL/GenBank/DDBJ databases">
        <title>The Genome Sequence of Enterococcus saccharolyticus ATCC_43076 (Illumina only assembly).</title>
        <authorList>
            <consortium name="The Broad Institute Genomics Platform"/>
            <consortium name="The Broad Institute Genome Sequencing Center for Infectious Disease"/>
            <person name="Earl A."/>
            <person name="Russ C."/>
            <person name="Gilmore M."/>
            <person name="Surin D."/>
            <person name="Walker B."/>
            <person name="Young S."/>
            <person name="Zeng Q."/>
            <person name="Gargeya S."/>
            <person name="Fitzgerald M."/>
            <person name="Haas B."/>
            <person name="Abouelleil A."/>
            <person name="Allen A.W."/>
            <person name="Alvarado L."/>
            <person name="Arachchi H.M."/>
            <person name="Berlin A.M."/>
            <person name="Chapman S.B."/>
            <person name="Gainer-Dewar J."/>
            <person name="Goldberg J."/>
            <person name="Griggs A."/>
            <person name="Gujja S."/>
            <person name="Hansen M."/>
            <person name="Howarth C."/>
            <person name="Imamovic A."/>
            <person name="Ireland A."/>
            <person name="Larimer J."/>
            <person name="McCowan C."/>
            <person name="Murphy C."/>
            <person name="Pearson M."/>
            <person name="Poon T.W."/>
            <person name="Priest M."/>
            <person name="Roberts A."/>
            <person name="Saif S."/>
            <person name="Shea T."/>
            <person name="Sisk P."/>
            <person name="Sykes S."/>
            <person name="Wortman J."/>
            <person name="Nusbaum C."/>
            <person name="Birren B."/>
        </authorList>
    </citation>
    <scope>NUCLEOTIDE SEQUENCE [LARGE SCALE GENOMIC DNA]</scope>
    <source>
        <strain evidence="2 3">ATCC 43076</strain>
    </source>
</reference>
<feature type="region of interest" description="Disordered" evidence="1">
    <location>
        <begin position="260"/>
        <end position="295"/>
    </location>
</feature>
<organism evidence="2 3">
    <name type="scientific">Enterococcus saccharolyticus subsp. saccharolyticus ATCC 43076</name>
    <dbReference type="NCBI Taxonomy" id="1139996"/>
    <lineage>
        <taxon>Bacteria</taxon>
        <taxon>Bacillati</taxon>
        <taxon>Bacillota</taxon>
        <taxon>Bacilli</taxon>
        <taxon>Lactobacillales</taxon>
        <taxon>Enterococcaceae</taxon>
        <taxon>Enterococcus</taxon>
    </lineage>
</organism>
<dbReference type="Proteomes" id="UP000014136">
    <property type="component" value="Unassembled WGS sequence"/>
</dbReference>
<keyword evidence="3" id="KW-1185">Reference proteome</keyword>
<feature type="compositionally biased region" description="Gly residues" evidence="1">
    <location>
        <begin position="278"/>
        <end position="291"/>
    </location>
</feature>
<dbReference type="OrthoDB" id="9812829at2"/>
<dbReference type="STRING" id="41997.RV16_GL002526"/>
<dbReference type="HOGENOM" id="CLU_021406_1_1_9"/>
<dbReference type="eggNOG" id="ENOG502Z8AD">
    <property type="taxonomic scope" value="Bacteria"/>
</dbReference>
<evidence type="ECO:0000313" key="3">
    <source>
        <dbReference type="Proteomes" id="UP000014136"/>
    </source>
</evidence>
<sequence>MVSSSLEQAEKVITTLASNTTNTLTDGTDYQLEADATEPDATFFSKEDLVINGDGELVINGNYNNGIRSKDDLILISGNYTINAKNNALKGKDSVQIKDGLYTLTTQEGDGIQANNTEDETKGFVTIDGGSFLLTSGRDGIQAETNVTIQQADITIQTGETTLSEDESYKGIKAGKAVTIQSGTITIDSADDSLHSNGDITIADGKLTLTSQDDGIHADNNLTIDGGNITIKGSYEGLEASVITLNAGDITVVASDDGVNAGGGSNTTTETGTFGADSFGGPGGGGPGGGDQADESKQIIINGGTLAIDAQGDGLDSNGNVQMTGGTVTVNGPTDNGNGALDYNGTFNLTGGTLVSAGSNGMAMNVSDSSTQPSFGIYFDSTQKADTVISLLDSSGNVVVTYQPSKDFQHLTLSSADLKVGETYTLISGSEANGSEKNGLYDEGIVNGVELGTLTLSDTITNVTETGEEATTGMMGGGPGGMMGNPGEMPTGERPQ</sequence>
<feature type="compositionally biased region" description="Gly residues" evidence="1">
    <location>
        <begin position="474"/>
        <end position="484"/>
    </location>
</feature>